<dbReference type="Gene3D" id="3.40.50.720">
    <property type="entry name" value="NAD(P)-binding Rossmann-like Domain"/>
    <property type="match status" value="1"/>
</dbReference>
<dbReference type="InterPro" id="IPR000683">
    <property type="entry name" value="Gfo/Idh/MocA-like_OxRdtase_N"/>
</dbReference>
<keyword evidence="4" id="KW-1185">Reference proteome</keyword>
<dbReference type="PANTHER" id="PTHR43377:SF1">
    <property type="entry name" value="BILIVERDIN REDUCTASE A"/>
    <property type="match status" value="1"/>
</dbReference>
<reference evidence="3 4" key="1">
    <citation type="submission" date="2022-06" db="EMBL/GenBank/DDBJ databases">
        <title>Halogeometricum sp. a new haloarchaeum isolate from saline soil.</title>
        <authorList>
            <person name="Strakova D."/>
            <person name="Galisteo C."/>
            <person name="Sanchez-Porro C."/>
            <person name="Ventosa A."/>
        </authorList>
    </citation>
    <scope>NUCLEOTIDE SEQUENCE [LARGE SCALE GENOMIC DNA]</scope>
    <source>
        <strain evidence="4">S3BR25-2</strain>
    </source>
</reference>
<proteinExistence type="predicted"/>
<feature type="domain" description="Gfo/Idh/MocA-like oxidoreductase N-terminal" evidence="1">
    <location>
        <begin position="5"/>
        <end position="119"/>
    </location>
</feature>
<feature type="domain" description="Gfo/Idh/MocA-like oxidoreductase C-terminal" evidence="2">
    <location>
        <begin position="158"/>
        <end position="311"/>
    </location>
</feature>
<dbReference type="EMBL" id="JAMQOQ010000003">
    <property type="protein sequence ID" value="MDS0295161.1"/>
    <property type="molecule type" value="Genomic_DNA"/>
</dbReference>
<accession>A0ABU2G3V7</accession>
<dbReference type="InterPro" id="IPR051450">
    <property type="entry name" value="Gfo/Idh/MocA_Oxidoreductases"/>
</dbReference>
<evidence type="ECO:0000259" key="2">
    <source>
        <dbReference type="Pfam" id="PF02894"/>
    </source>
</evidence>
<dbReference type="Pfam" id="PF02894">
    <property type="entry name" value="GFO_IDH_MocA_C"/>
    <property type="match status" value="1"/>
</dbReference>
<evidence type="ECO:0000313" key="3">
    <source>
        <dbReference type="EMBL" id="MDS0295161.1"/>
    </source>
</evidence>
<organism evidence="3 4">
    <name type="scientific">Halogeometricum luteum</name>
    <dbReference type="NCBI Taxonomy" id="2950537"/>
    <lineage>
        <taxon>Archaea</taxon>
        <taxon>Methanobacteriati</taxon>
        <taxon>Methanobacteriota</taxon>
        <taxon>Stenosarchaea group</taxon>
        <taxon>Halobacteria</taxon>
        <taxon>Halobacteriales</taxon>
        <taxon>Haloferacaceae</taxon>
        <taxon>Halogeometricum</taxon>
    </lineage>
</organism>
<dbReference type="Proteomes" id="UP001254813">
    <property type="component" value="Unassembled WGS sequence"/>
</dbReference>
<protein>
    <submittedName>
        <fullName evidence="3">Gfo/Idh/MocA family oxidoreductase</fullName>
    </submittedName>
</protein>
<dbReference type="SUPFAM" id="SSF55347">
    <property type="entry name" value="Glyceraldehyde-3-phosphate dehydrogenase-like, C-terminal domain"/>
    <property type="match status" value="1"/>
</dbReference>
<name>A0ABU2G3V7_9EURY</name>
<dbReference type="RefSeq" id="WP_310929021.1">
    <property type="nucleotide sequence ID" value="NZ_JAMQOQ010000003.1"/>
</dbReference>
<dbReference type="InterPro" id="IPR036291">
    <property type="entry name" value="NAD(P)-bd_dom_sf"/>
</dbReference>
<dbReference type="Pfam" id="PF01408">
    <property type="entry name" value="GFO_IDH_MocA"/>
    <property type="match status" value="1"/>
</dbReference>
<dbReference type="SUPFAM" id="SSF51735">
    <property type="entry name" value="NAD(P)-binding Rossmann-fold domains"/>
    <property type="match status" value="1"/>
</dbReference>
<dbReference type="Gene3D" id="3.30.360.10">
    <property type="entry name" value="Dihydrodipicolinate Reductase, domain 2"/>
    <property type="match status" value="1"/>
</dbReference>
<gene>
    <name evidence="3" type="ORF">NDI79_13345</name>
</gene>
<evidence type="ECO:0000313" key="4">
    <source>
        <dbReference type="Proteomes" id="UP001254813"/>
    </source>
</evidence>
<dbReference type="PANTHER" id="PTHR43377">
    <property type="entry name" value="BILIVERDIN REDUCTASE A"/>
    <property type="match status" value="1"/>
</dbReference>
<evidence type="ECO:0000259" key="1">
    <source>
        <dbReference type="Pfam" id="PF01408"/>
    </source>
</evidence>
<sequence length="332" mass="36521">MTGIDVGVIGVGSMGQNHARIYSQMWEANLVGVADADVERAGEIANDLGTEAFTTEELLARVDAVSIVVPTQFHASVAEQCIDAGVSVLVEKPFVTTREEGRSIIERANEAGVKVQVGHVEQFNPAVTELARITEDFDPIAIHARRLGPPSDDDRSLDGVVHDLMIHDIDVVRSLVPGRAVRVNAMGTPDRQYTNAQMSFDNGTIVNLTASRVTQQKTRDLTITAEDCYITLDYIDQSVEIHRQSRPEYMNDDGNLRYRHEGIIEKPFVNTGEPLRLELESFVDSIIEDETPRVTAEDGLRAVELADQIRECAGDPEHGVDVGDRPLPHGMN</sequence>
<dbReference type="InterPro" id="IPR004104">
    <property type="entry name" value="Gfo/Idh/MocA-like_OxRdtase_C"/>
</dbReference>
<comment type="caution">
    <text evidence="3">The sequence shown here is derived from an EMBL/GenBank/DDBJ whole genome shotgun (WGS) entry which is preliminary data.</text>
</comment>